<dbReference type="AlphaFoldDB" id="A0A2M6WKZ0"/>
<gene>
    <name evidence="1" type="ORF">COU00_04395</name>
</gene>
<dbReference type="EMBL" id="PFAS01000075">
    <property type="protein sequence ID" value="PIT93457.1"/>
    <property type="molecule type" value="Genomic_DNA"/>
</dbReference>
<dbReference type="Proteomes" id="UP000229335">
    <property type="component" value="Unassembled WGS sequence"/>
</dbReference>
<evidence type="ECO:0000313" key="2">
    <source>
        <dbReference type="Proteomes" id="UP000229335"/>
    </source>
</evidence>
<reference evidence="2" key="1">
    <citation type="submission" date="2017-09" db="EMBL/GenBank/DDBJ databases">
        <title>Depth-based differentiation of microbial function through sediment-hosted aquifers and enrichment of novel symbionts in the deep terrestrial subsurface.</title>
        <authorList>
            <person name="Probst A.J."/>
            <person name="Ladd B."/>
            <person name="Jarett J.K."/>
            <person name="Geller-Mcgrath D.E."/>
            <person name="Sieber C.M.K."/>
            <person name="Emerson J.B."/>
            <person name="Anantharaman K."/>
            <person name="Thomas B.C."/>
            <person name="Malmstrom R."/>
            <person name="Stieglmeier M."/>
            <person name="Klingl A."/>
            <person name="Woyke T."/>
            <person name="Ryan C.M."/>
            <person name="Banfield J.F."/>
        </authorList>
    </citation>
    <scope>NUCLEOTIDE SEQUENCE [LARGE SCALE GENOMIC DNA]</scope>
</reference>
<proteinExistence type="predicted"/>
<accession>A0A2M6WKZ0</accession>
<organism evidence="1 2">
    <name type="scientific">Candidatus Falkowbacteria bacterium CG10_big_fil_rev_8_21_14_0_10_43_11</name>
    <dbReference type="NCBI Taxonomy" id="1974568"/>
    <lineage>
        <taxon>Bacteria</taxon>
        <taxon>Candidatus Falkowiibacteriota</taxon>
    </lineage>
</organism>
<comment type="caution">
    <text evidence="1">The sequence shown here is derived from an EMBL/GenBank/DDBJ whole genome shotgun (WGS) entry which is preliminary data.</text>
</comment>
<sequence length="63" mass="7034">MIINYKFKNIKYEVQASYFIGSIAKKILCFVAPQHLKGGCGVFISCLFSEYANILVKLALKAS</sequence>
<protein>
    <submittedName>
        <fullName evidence="1">Uncharacterized protein</fullName>
    </submittedName>
</protein>
<name>A0A2M6WKZ0_9BACT</name>
<evidence type="ECO:0000313" key="1">
    <source>
        <dbReference type="EMBL" id="PIT93457.1"/>
    </source>
</evidence>